<keyword evidence="9" id="KW-1185">Reference proteome</keyword>
<dbReference type="Pfam" id="PF02935">
    <property type="entry name" value="COX7C"/>
    <property type="match status" value="1"/>
</dbReference>
<accession>A0AAX4H427</accession>
<dbReference type="KEGG" id="asau:88171592"/>
<dbReference type="GeneID" id="88171592"/>
<evidence type="ECO:0000256" key="1">
    <source>
        <dbReference type="ARBA" id="ARBA00004434"/>
    </source>
</evidence>
<name>A0AAX4H427_9ASCO</name>
<organism evidence="8 9">
    <name type="scientific">Australozyma saopauloensis</name>
    <dbReference type="NCBI Taxonomy" id="291208"/>
    <lineage>
        <taxon>Eukaryota</taxon>
        <taxon>Fungi</taxon>
        <taxon>Dikarya</taxon>
        <taxon>Ascomycota</taxon>
        <taxon>Saccharomycotina</taxon>
        <taxon>Pichiomycetes</taxon>
        <taxon>Metschnikowiaceae</taxon>
        <taxon>Australozyma</taxon>
    </lineage>
</organism>
<evidence type="ECO:0000256" key="6">
    <source>
        <dbReference type="ARBA" id="ARBA00023136"/>
    </source>
</evidence>
<evidence type="ECO:0000313" key="8">
    <source>
        <dbReference type="EMBL" id="WPK23288.1"/>
    </source>
</evidence>
<dbReference type="Proteomes" id="UP001338582">
    <property type="component" value="Chromosome 1"/>
</dbReference>
<evidence type="ECO:0000313" key="9">
    <source>
        <dbReference type="Proteomes" id="UP001338582"/>
    </source>
</evidence>
<evidence type="ECO:0000256" key="7">
    <source>
        <dbReference type="RuleBase" id="RU368123"/>
    </source>
</evidence>
<evidence type="ECO:0000256" key="5">
    <source>
        <dbReference type="ARBA" id="ARBA00023128"/>
    </source>
</evidence>
<comment type="pathway">
    <text evidence="2 7">Energy metabolism; oxidative phosphorylation.</text>
</comment>
<feature type="transmembrane region" description="Helical" evidence="7">
    <location>
        <begin position="51"/>
        <end position="70"/>
    </location>
</feature>
<comment type="function">
    <text evidence="7">Component of the cytochrome c oxidase, the last enzyme in the mitochondrial electron transport chain which drives oxidative phosphorylation. The respiratory chain contains 3 multisubunit complexes succinate dehydrogenase (complex II, CII), ubiquinol-cytochrome c oxidoreductase (cytochrome b-c1 complex, complex III, CIII) and cytochrome c oxidase (complex IV, CIV), that cooperate to transfer electrons derived from NADH and succinate to molecular oxygen, creating an electrochemical gradient over the inner membrane that drives transmembrane transport and the ATP synthase. Cytochrome c oxidase is the component of the respiratory chain that catalyzes the reduction of oxygen to water. Electrons originating from reduced cytochrome c in the intermembrane space (IMS) are transferred via the dinuclear copper A center (CU(A)) of subunit 2 and heme A of subunit 1 to the active site in subunit 1, a binuclear center (BNC) formed by heme A3 and copper B (CU(B)). The BNC reduces molecular oxygen to 2 water molecules using 4 electrons from cytochrome c in the IMS and 4 protons from the mitochondrial matrix.</text>
</comment>
<sequence length="78" mass="8856">MISRVGLRAPRATRNFQVSAKSMNSVFGTPKTGTYSNIPFPVKTKRVPFALVWYGTFGFFFAFPFITAYWHMKKAGNI</sequence>
<comment type="similarity">
    <text evidence="3 7">Belongs to the cytochrome c oxidase VIIc family.</text>
</comment>
<keyword evidence="4 7" id="KW-0999">Mitochondrion inner membrane</keyword>
<keyword evidence="6 7" id="KW-0472">Membrane</keyword>
<dbReference type="AlphaFoldDB" id="A0AAX4H427"/>
<proteinExistence type="inferred from homology"/>
<keyword evidence="7" id="KW-1133">Transmembrane helix</keyword>
<dbReference type="InterPro" id="IPR036636">
    <property type="entry name" value="COX7C/Cox8_sf"/>
</dbReference>
<evidence type="ECO:0000256" key="3">
    <source>
        <dbReference type="ARBA" id="ARBA00010514"/>
    </source>
</evidence>
<evidence type="ECO:0000256" key="4">
    <source>
        <dbReference type="ARBA" id="ARBA00022792"/>
    </source>
</evidence>
<protein>
    <recommendedName>
        <fullName evidence="7">Cytochrome c oxidase subunit 8, mitochondrial</fullName>
    </recommendedName>
    <alternativeName>
        <fullName evidence="7">Cytochrome c oxidase polypeptide VIII</fullName>
    </alternativeName>
</protein>
<comment type="subunit">
    <text evidence="7">Component of the cytochrome c oxidase (complex IV, CIV), a multisubunit enzyme composed of a catalytic core of 3 subunits and several supernumerary subunits. The complex exists as a monomer or a dimer and forms supercomplexes (SCs) in the inner mitochondrial membrane with ubiquinol-cytochrome c oxidoreductase (cytochrome b-c1 complex, complex III, CIII).</text>
</comment>
<comment type="subcellular location">
    <subcellularLocation>
        <location evidence="1 7">Mitochondrion inner membrane</location>
        <topology evidence="1 7">Single-pass membrane protein</topology>
    </subcellularLocation>
</comment>
<dbReference type="GO" id="GO:0045277">
    <property type="term" value="C:respiratory chain complex IV"/>
    <property type="evidence" value="ECO:0007669"/>
    <property type="project" value="UniProtKB-UniRule"/>
</dbReference>
<keyword evidence="7" id="KW-0812">Transmembrane</keyword>
<reference evidence="8 9" key="1">
    <citation type="submission" date="2023-10" db="EMBL/GenBank/DDBJ databases">
        <title>Draft Genome Sequence of Candida saopaulonensis from a very Premature Infant with Sepsis.</title>
        <authorList>
            <person name="Ning Y."/>
            <person name="Dai R."/>
            <person name="Xiao M."/>
            <person name="Xu Y."/>
            <person name="Yan Q."/>
            <person name="Zhang L."/>
        </authorList>
    </citation>
    <scope>NUCLEOTIDE SEQUENCE [LARGE SCALE GENOMIC DNA]</scope>
    <source>
        <strain evidence="8 9">19XY460</strain>
    </source>
</reference>
<dbReference type="GO" id="GO:0006123">
    <property type="term" value="P:mitochondrial electron transport, cytochrome c to oxygen"/>
    <property type="evidence" value="ECO:0007669"/>
    <property type="project" value="UniProtKB-UniRule"/>
</dbReference>
<dbReference type="EMBL" id="CP138894">
    <property type="protein sequence ID" value="WPK23288.1"/>
    <property type="molecule type" value="Genomic_DNA"/>
</dbReference>
<evidence type="ECO:0000256" key="2">
    <source>
        <dbReference type="ARBA" id="ARBA00004673"/>
    </source>
</evidence>
<dbReference type="RefSeq" id="XP_062875675.1">
    <property type="nucleotide sequence ID" value="XM_063019605.1"/>
</dbReference>
<keyword evidence="5 7" id="KW-0496">Mitochondrion</keyword>
<dbReference type="InterPro" id="IPR004202">
    <property type="entry name" value="COX7C/Cox8"/>
</dbReference>
<dbReference type="GO" id="GO:0005743">
    <property type="term" value="C:mitochondrial inner membrane"/>
    <property type="evidence" value="ECO:0007669"/>
    <property type="project" value="UniProtKB-SubCell"/>
</dbReference>
<dbReference type="Gene3D" id="4.10.49.10">
    <property type="entry name" value="Cytochrome c oxidase subunit VIIc"/>
    <property type="match status" value="1"/>
</dbReference>
<keyword evidence="7" id="KW-0809">Transit peptide</keyword>
<gene>
    <name evidence="8" type="ORF">PUMCH_000523</name>
</gene>